<gene>
    <name evidence="2" type="ORF">OVA965_LOCUS31112</name>
    <name evidence="3" type="ORF">TMI583_LOCUS31933</name>
</gene>
<evidence type="ECO:0000313" key="2">
    <source>
        <dbReference type="EMBL" id="CAF1358055.1"/>
    </source>
</evidence>
<dbReference type="AlphaFoldDB" id="A0A8S2RLJ9"/>
<dbReference type="Proteomes" id="UP000677228">
    <property type="component" value="Unassembled WGS sequence"/>
</dbReference>
<evidence type="ECO:0000259" key="1">
    <source>
        <dbReference type="Pfam" id="PF10021"/>
    </source>
</evidence>
<feature type="non-terminal residue" evidence="3">
    <location>
        <position position="1095"/>
    </location>
</feature>
<comment type="caution">
    <text evidence="3">The sequence shown here is derived from an EMBL/GenBank/DDBJ whole genome shotgun (WGS) entry which is preliminary data.</text>
</comment>
<dbReference type="EMBL" id="CAJOBA010044772">
    <property type="protein sequence ID" value="CAF4168348.1"/>
    <property type="molecule type" value="Genomic_DNA"/>
</dbReference>
<dbReference type="Gene3D" id="3.40.220.10">
    <property type="entry name" value="Leucine Aminopeptidase, subunit E, domain 1"/>
    <property type="match status" value="1"/>
</dbReference>
<dbReference type="PANTHER" id="PTHR35596:SF1">
    <property type="entry name" value="MICROBIAL-TYPE PARG CATALYTIC DOMAIN-CONTAINING PROTEIN"/>
    <property type="match status" value="1"/>
</dbReference>
<organism evidence="3 4">
    <name type="scientific">Didymodactylos carnosus</name>
    <dbReference type="NCBI Taxonomy" id="1234261"/>
    <lineage>
        <taxon>Eukaryota</taxon>
        <taxon>Metazoa</taxon>
        <taxon>Spiralia</taxon>
        <taxon>Gnathifera</taxon>
        <taxon>Rotifera</taxon>
        <taxon>Eurotatoria</taxon>
        <taxon>Bdelloidea</taxon>
        <taxon>Philodinida</taxon>
        <taxon>Philodinidae</taxon>
        <taxon>Didymodactylos</taxon>
    </lineage>
</organism>
<dbReference type="InterPro" id="IPR043472">
    <property type="entry name" value="Macro_dom-like"/>
</dbReference>
<evidence type="ECO:0000313" key="3">
    <source>
        <dbReference type="EMBL" id="CAF4168348.1"/>
    </source>
</evidence>
<dbReference type="EMBL" id="CAJNOK010023125">
    <property type="protein sequence ID" value="CAF1358055.1"/>
    <property type="molecule type" value="Genomic_DNA"/>
</dbReference>
<feature type="domain" description="Microbial-type PARG catalytic" evidence="1">
    <location>
        <begin position="233"/>
        <end position="397"/>
    </location>
</feature>
<evidence type="ECO:0000313" key="4">
    <source>
        <dbReference type="Proteomes" id="UP000682733"/>
    </source>
</evidence>
<proteinExistence type="predicted"/>
<reference evidence="3" key="1">
    <citation type="submission" date="2021-02" db="EMBL/GenBank/DDBJ databases">
        <authorList>
            <person name="Nowell W R."/>
        </authorList>
    </citation>
    <scope>NUCLEOTIDE SEQUENCE</scope>
</reference>
<dbReference type="Pfam" id="PF10021">
    <property type="entry name" value="PARG_cat_microb"/>
    <property type="match status" value="1"/>
</dbReference>
<feature type="non-terminal residue" evidence="3">
    <location>
        <position position="1"/>
    </location>
</feature>
<dbReference type="PANTHER" id="PTHR35596">
    <property type="entry name" value="DUF2263 DOMAIN-CONTAINING PROTEIN"/>
    <property type="match status" value="1"/>
</dbReference>
<protein>
    <recommendedName>
        <fullName evidence="1">Microbial-type PARG catalytic domain-containing protein</fullName>
    </recommendedName>
</protein>
<dbReference type="Proteomes" id="UP000682733">
    <property type="component" value="Unassembled WGS sequence"/>
</dbReference>
<dbReference type="InterPro" id="IPR019261">
    <property type="entry name" value="PARG_cat_microbial"/>
</dbReference>
<sequence>CQQQAEDLYLQLTDKKRKATSVTINKVPTEVKRLKELFHIDFNKESSNAVVLASKTVQQWLKKGCINFNGKPLFKTCSLTWKLILKPILSTAYFSQQLLETNPIFQNSVKSIRMIDDTAIVELTDRLVYENCLQVGSVQIKLHNKSQVMKLQIEPYSPIGDPTDNDINVENWYGTKMKDCKPDITQFEPTHQIFRYKWNSKVWLEEFHKTKGITNRQQQNSIRHLLRVTTMLNTMATVKSKKYQLENSDRTEIELHSSPLKTTLYNHQSTLFQSFEKQTIQTPFDSTRISVQNIDCLVVYEQLVNGGHKPLLLNMANATSPGGGYRKGDGAQEENLFRRSNYYLSLDYMLDTTASSQSERFKWSSNCKLENMSQQQLMYPMDEFAAIYTSGITVFRDIEDKGYPYLSVPLYNVKAIAMAAYRDPPLQNGRLEITKAVGTLLSALGCGAFKNPPQHVALIFKSVIEQYAGFFKQIIFAIVNDHNTGSQLNPDGNFTPFKDALDGLTVQPSTEPSVGMMIGPYRINNKKKNNDSLMISEFVIGEKSPCRHAANCKDINDQQHCRQFTHPPLCPYGTQCHPLDNDDVHSQFFLHLKKCSAGSECTQTDQKHLRDYVHPDYCAEEGYCTKMSKSHLKQYRHVPLCRNSLNCKDYLRKTAEHCQAYRHCKLDCQFGYNCINFHNPEHFNDEIHPFKVPCPLTPFSCKQVIDYIQKNDNRTDRHEKEKLEMHCLKYSHVCPWGRQCRDINDKNKHLQTAIHIARNFCPYDNKCQQLNDEDHLNSFTHLNIRDLRLLCKFSGTECENIKDLTHLAKYRHNINQSYLGVAQFFDLNKNINFVQNYRDILHRMKSYVTDVLNENWSNIRVDDKILKWIRSLQPIHRCNVKIFESILVHGHVMGKSYMDKLKHPMFVAHTSLQHSRIRKILNPQGDAVQKQVKEFIKAIVELEFIKAKFNTDGDQEQRFERNEQGNVYVISTHENSLKYFLSENDIKTIKYKTIEIARDSIKLNQNQMGIGYNLDIELGTNQHVFSILGPHTGHYYGDIVIVFKPELMLHPDSNFTIQAATTFLSGNTHKSRPWLKDLSTRPDRLKQFHSAKLHC</sequence>
<accession>A0A8S2RLJ9</accession>
<name>A0A8S2RLJ9_9BILA</name>